<dbReference type="AlphaFoldDB" id="A0A173UIW6"/>
<protein>
    <submittedName>
        <fullName evidence="4">Protein of uncharacterized function (DUF1533)</fullName>
    </submittedName>
</protein>
<dbReference type="PROSITE" id="PS50853">
    <property type="entry name" value="FN3"/>
    <property type="match status" value="1"/>
</dbReference>
<organism evidence="4 6">
    <name type="scientific">Anaerostipes hadrus</name>
    <dbReference type="NCBI Taxonomy" id="649756"/>
    <lineage>
        <taxon>Bacteria</taxon>
        <taxon>Bacillati</taxon>
        <taxon>Bacillota</taxon>
        <taxon>Clostridia</taxon>
        <taxon>Lachnospirales</taxon>
        <taxon>Lachnospiraceae</taxon>
        <taxon>Anaerostipes</taxon>
    </lineage>
</organism>
<evidence type="ECO:0000313" key="7">
    <source>
        <dbReference type="Proteomes" id="UP000095564"/>
    </source>
</evidence>
<evidence type="ECO:0000259" key="3">
    <source>
        <dbReference type="PROSITE" id="PS50853"/>
    </source>
</evidence>
<feature type="domain" description="Fibronectin type-III" evidence="3">
    <location>
        <begin position="520"/>
        <end position="618"/>
    </location>
</feature>
<dbReference type="InterPro" id="IPR011432">
    <property type="entry name" value="Shr-like_HID"/>
</dbReference>
<name>A0A173UIW6_ANAHA</name>
<accession>A0A173UIW6</accession>
<evidence type="ECO:0000256" key="1">
    <source>
        <dbReference type="SAM" id="MobiDB-lite"/>
    </source>
</evidence>
<gene>
    <name evidence="5" type="ORF">ERS852520_02358</name>
    <name evidence="4" type="ORF">ERS852571_02737</name>
</gene>
<dbReference type="RefSeq" id="WP_055073365.1">
    <property type="nucleotide sequence ID" value="NZ_CYXY01000021.1"/>
</dbReference>
<dbReference type="InterPro" id="IPR003961">
    <property type="entry name" value="FN3_dom"/>
</dbReference>
<dbReference type="Pfam" id="PF07550">
    <property type="entry name" value="Shr-like_HID"/>
    <property type="match status" value="1"/>
</dbReference>
<feature type="signal peptide" evidence="2">
    <location>
        <begin position="1"/>
        <end position="27"/>
    </location>
</feature>
<proteinExistence type="predicted"/>
<dbReference type="SUPFAM" id="SSF49265">
    <property type="entry name" value="Fibronectin type III"/>
    <property type="match status" value="1"/>
</dbReference>
<dbReference type="Proteomes" id="UP000095564">
    <property type="component" value="Unassembled WGS sequence"/>
</dbReference>
<reference evidence="6 7" key="1">
    <citation type="submission" date="2015-09" db="EMBL/GenBank/DDBJ databases">
        <authorList>
            <consortium name="Pathogen Informatics"/>
        </authorList>
    </citation>
    <scope>NUCLEOTIDE SEQUENCE [LARGE SCALE GENOMIC DNA]</scope>
    <source>
        <strain evidence="5 7">2789STDY5834908</strain>
        <strain evidence="4 6">2789STDY5834959</strain>
    </source>
</reference>
<feature type="chain" id="PRO_5014250399" evidence="2">
    <location>
        <begin position="28"/>
        <end position="618"/>
    </location>
</feature>
<dbReference type="Pfam" id="PF00041">
    <property type="entry name" value="fn3"/>
    <property type="match status" value="1"/>
</dbReference>
<feature type="region of interest" description="Disordered" evidence="1">
    <location>
        <begin position="484"/>
        <end position="508"/>
    </location>
</feature>
<dbReference type="OrthoDB" id="2077842at2"/>
<dbReference type="Gene3D" id="2.60.40.10">
    <property type="entry name" value="Immunoglobulins"/>
    <property type="match status" value="1"/>
</dbReference>
<sequence>MRKGMWKKGLTVAMAAAMLAGPVSVPAVFNNGVAVVKADETNKEQDIYVLMNIPYADFYKAELNKNDVKVDVTTSATKAKTRSTLANGSYHADNTGEHISGITYPVKIKAGTDLSNLTKITDASKVSITVNMKGKEITTEYKGKDALFESADYSYYVLSTAPAYYKELTVNEDGTYSFGKTTATEKTVEGAAIEKFKTSSNYGDYQLNLNFDKVADSDQISGNTKVLAAVITTTDGTQYGLRHVENIWKGTEFAWGTGFTTQSHGCPISGEHYASMMGKKIDAVTYYTENGVVKYDIDDTYVPYKFDTSAFKVENADVTSGSAKVTVPTLPEAYDAEYAAEGLTNVSVENGTLKYNATGVKPGQYTLNVTDKSSKYAPFSTSFTLTTDNVVAAYNNDVKAPALVAAKDVQADDFANFVKNIQKVSVNGKEYAASGKGAVKLINADGTLVTTADALKAEGTYNIVVTATGYNKTLEFTYTNKSDTTATKPSDATTATKPAATTTATKPAATTTATKPAVKPVKKVTVKKQTVKVKAGKKKLTVTWKKDKNVSGYQIKIATKKNFKGAKTYTVKSYKTYKKVIKKLKAKKKYFVKVRAYKTVGKSKVYGAYSAVRSCKVK</sequence>
<evidence type="ECO:0000313" key="4">
    <source>
        <dbReference type="EMBL" id="CUN13508.1"/>
    </source>
</evidence>
<dbReference type="EMBL" id="CYXY01000021">
    <property type="protein sequence ID" value="CUN13508.1"/>
    <property type="molecule type" value="Genomic_DNA"/>
</dbReference>
<evidence type="ECO:0000313" key="6">
    <source>
        <dbReference type="Proteomes" id="UP000095553"/>
    </source>
</evidence>
<dbReference type="EMBL" id="CZAU01000024">
    <property type="protein sequence ID" value="CUP85144.1"/>
    <property type="molecule type" value="Genomic_DNA"/>
</dbReference>
<dbReference type="InterPro" id="IPR013783">
    <property type="entry name" value="Ig-like_fold"/>
</dbReference>
<evidence type="ECO:0000256" key="2">
    <source>
        <dbReference type="SAM" id="SignalP"/>
    </source>
</evidence>
<dbReference type="InterPro" id="IPR036116">
    <property type="entry name" value="FN3_sf"/>
</dbReference>
<dbReference type="Proteomes" id="UP000095553">
    <property type="component" value="Unassembled WGS sequence"/>
</dbReference>
<evidence type="ECO:0000313" key="5">
    <source>
        <dbReference type="EMBL" id="CUP85144.1"/>
    </source>
</evidence>
<keyword evidence="2" id="KW-0732">Signal</keyword>